<evidence type="ECO:0000313" key="2">
    <source>
        <dbReference type="Proteomes" id="UP000887563"/>
    </source>
</evidence>
<keyword evidence="2" id="KW-1185">Reference proteome</keyword>
<dbReference type="AlphaFoldDB" id="A0A914MJL0"/>
<name>A0A914MJL0_MELIC</name>
<accession>A0A914MJL0</accession>
<feature type="signal peptide" evidence="1">
    <location>
        <begin position="1"/>
        <end position="24"/>
    </location>
</feature>
<reference evidence="3" key="1">
    <citation type="submission" date="2022-11" db="UniProtKB">
        <authorList>
            <consortium name="WormBaseParasite"/>
        </authorList>
    </citation>
    <scope>IDENTIFICATION</scope>
</reference>
<sequence>MFSSSTTICLFSLSIFILFQLTNGQGSYHNCLGDICDAGRPCCDNLICRENQCSDCPPLGASCITNSECCAGTSCQLSQCHTCYGKGHVCDPKKNNCCGGLKCGRGNKCH</sequence>
<organism evidence="2 3">
    <name type="scientific">Meloidogyne incognita</name>
    <name type="common">Southern root-knot nematode worm</name>
    <name type="synonym">Oxyuris incognita</name>
    <dbReference type="NCBI Taxonomy" id="6306"/>
    <lineage>
        <taxon>Eukaryota</taxon>
        <taxon>Metazoa</taxon>
        <taxon>Ecdysozoa</taxon>
        <taxon>Nematoda</taxon>
        <taxon>Chromadorea</taxon>
        <taxon>Rhabditida</taxon>
        <taxon>Tylenchina</taxon>
        <taxon>Tylenchomorpha</taxon>
        <taxon>Tylenchoidea</taxon>
        <taxon>Meloidogynidae</taxon>
        <taxon>Meloidogyninae</taxon>
        <taxon>Meloidogyne</taxon>
        <taxon>Meloidogyne incognita group</taxon>
    </lineage>
</organism>
<evidence type="ECO:0000256" key="1">
    <source>
        <dbReference type="SAM" id="SignalP"/>
    </source>
</evidence>
<proteinExistence type="predicted"/>
<evidence type="ECO:0000313" key="3">
    <source>
        <dbReference type="WBParaSite" id="Minc3s01598g25011"/>
    </source>
</evidence>
<keyword evidence="1" id="KW-0732">Signal</keyword>
<protein>
    <submittedName>
        <fullName evidence="3">Uncharacterized protein</fullName>
    </submittedName>
</protein>
<dbReference type="Proteomes" id="UP000887563">
    <property type="component" value="Unplaced"/>
</dbReference>
<feature type="chain" id="PRO_5037064625" evidence="1">
    <location>
        <begin position="25"/>
        <end position="110"/>
    </location>
</feature>
<dbReference type="WBParaSite" id="Minc3s01598g25011">
    <property type="protein sequence ID" value="Minc3s01598g25011"/>
    <property type="gene ID" value="Minc3s01598g25011"/>
</dbReference>